<gene>
    <name evidence="1" type="ORF">ECRASSUSDP1_LOCUS5032</name>
</gene>
<dbReference type="Proteomes" id="UP001295684">
    <property type="component" value="Unassembled WGS sequence"/>
</dbReference>
<evidence type="ECO:0000313" key="2">
    <source>
        <dbReference type="Proteomes" id="UP001295684"/>
    </source>
</evidence>
<comment type="caution">
    <text evidence="1">The sequence shown here is derived from an EMBL/GenBank/DDBJ whole genome shotgun (WGS) entry which is preliminary data.</text>
</comment>
<dbReference type="AlphaFoldDB" id="A0AAD1U988"/>
<protein>
    <submittedName>
        <fullName evidence="1">Uncharacterized protein</fullName>
    </submittedName>
</protein>
<evidence type="ECO:0000313" key="1">
    <source>
        <dbReference type="EMBL" id="CAI2363695.1"/>
    </source>
</evidence>
<organism evidence="1 2">
    <name type="scientific">Euplotes crassus</name>
    <dbReference type="NCBI Taxonomy" id="5936"/>
    <lineage>
        <taxon>Eukaryota</taxon>
        <taxon>Sar</taxon>
        <taxon>Alveolata</taxon>
        <taxon>Ciliophora</taxon>
        <taxon>Intramacronucleata</taxon>
        <taxon>Spirotrichea</taxon>
        <taxon>Hypotrichia</taxon>
        <taxon>Euplotida</taxon>
        <taxon>Euplotidae</taxon>
        <taxon>Moneuplotes</taxon>
    </lineage>
</organism>
<name>A0AAD1U988_EUPCR</name>
<reference evidence="1" key="1">
    <citation type="submission" date="2023-07" db="EMBL/GenBank/DDBJ databases">
        <authorList>
            <consortium name="AG Swart"/>
            <person name="Singh M."/>
            <person name="Singh A."/>
            <person name="Seah K."/>
            <person name="Emmerich C."/>
        </authorList>
    </citation>
    <scope>NUCLEOTIDE SEQUENCE</scope>
    <source>
        <strain evidence="1">DP1</strain>
    </source>
</reference>
<keyword evidence="2" id="KW-1185">Reference proteome</keyword>
<dbReference type="EMBL" id="CAMPGE010004844">
    <property type="protein sequence ID" value="CAI2363695.1"/>
    <property type="molecule type" value="Genomic_DNA"/>
</dbReference>
<proteinExistence type="predicted"/>
<sequence length="592" mass="69348">MEQSHIENRKKFFQIPEKDIQKERSKFQVSLRKKKKQDLFRQRRAMIIDENIQEATLEKTSTKILFERLITQMSYQNWQPVIEETLKLLTMKFIDTSKRGDWLEIIALPQFSKSLSDILKEGPGVFQELPDQGCLNNTEKVLEIYYSVSFLEQEEIDTFFKNSFEEKFTENISYLLIGSIKKLTALQENISSKEKQHELKYFTNIITVSLSILGNLSWMYKAEIDSDLYDTSMFKSMTELAQVIEKQKEELVSNTQITSIISMYNWYLQILAYKDDDFPLILTHHVFEYFTNMLAWIMPIKDHPKMIEKDSEFVDSIKFFFSALSSIINYKECNQLEFIGTQDLIKPTMQLTSGLLFDDPKEHSECFRYASSILNSISSFEKPEIFKECEVYIATFNLITLENHKCISEIFAAIANFSKLNDAIMKTISQKDGFLFILQKAVDLSYFSVKYEAALLVEDILDINDDNEEFLDLIFTDKDTIALLQEFCITTLLFDMKFPELITISITLFDTLFKLEDRNKHRPEISETEGFYLAKAIEENLGEKLEDFMSINSDLCVEIQEFIVKHQLITTEDWTEIAQKTNEAIFNSKFTF</sequence>
<accession>A0AAD1U988</accession>